<feature type="domain" description="Ribosome maturation factor RimP C-terminal" evidence="6">
    <location>
        <begin position="86"/>
        <end position="158"/>
    </location>
</feature>
<dbReference type="InterPro" id="IPR035956">
    <property type="entry name" value="RimP_N_sf"/>
</dbReference>
<evidence type="ECO:0000256" key="2">
    <source>
        <dbReference type="ARBA" id="ARBA00022517"/>
    </source>
</evidence>
<evidence type="ECO:0000313" key="7">
    <source>
        <dbReference type="EMBL" id="KAA5602822.1"/>
    </source>
</evidence>
<comment type="function">
    <text evidence="3">Required for maturation of 30S ribosomal subunits.</text>
</comment>
<dbReference type="AlphaFoldDB" id="A0A5M6I3S9"/>
<dbReference type="Proteomes" id="UP000324065">
    <property type="component" value="Unassembled WGS sequence"/>
</dbReference>
<accession>A0A5M6I3S9</accession>
<evidence type="ECO:0000256" key="3">
    <source>
        <dbReference type="HAMAP-Rule" id="MF_01077"/>
    </source>
</evidence>
<dbReference type="GO" id="GO:0000028">
    <property type="term" value="P:ribosomal small subunit assembly"/>
    <property type="evidence" value="ECO:0007669"/>
    <property type="project" value="TreeGrafter"/>
</dbReference>
<sequence>MGEQGPLAGLVTPTLEGMGYALVRLLLMGKQRRILQVMAERDDGAPMTVDDCERVSRALSAVLDVEDPISGAYDLEVSSPGMDRPLTRRADFERYAGFDVRVESEMAVDGRRRVKGRLKGIDADDTVIIAPAEPGPDGQHTDWYVPFTALAKAKLVLTDELVAHAMKADKAARRDEGSDSADDSDEGGAEKAAPSSSQDS</sequence>
<feature type="region of interest" description="Disordered" evidence="4">
    <location>
        <begin position="168"/>
        <end position="200"/>
    </location>
</feature>
<feature type="compositionally biased region" description="Acidic residues" evidence="4">
    <location>
        <begin position="178"/>
        <end position="187"/>
    </location>
</feature>
<evidence type="ECO:0000256" key="4">
    <source>
        <dbReference type="SAM" id="MobiDB-lite"/>
    </source>
</evidence>
<dbReference type="NCBIfam" id="NF000932">
    <property type="entry name" value="PRK00092.2-5"/>
    <property type="match status" value="1"/>
</dbReference>
<feature type="domain" description="Ribosome maturation factor RimP N-terminal" evidence="5">
    <location>
        <begin position="10"/>
        <end position="83"/>
    </location>
</feature>
<evidence type="ECO:0000259" key="6">
    <source>
        <dbReference type="Pfam" id="PF17384"/>
    </source>
</evidence>
<feature type="compositionally biased region" description="Basic and acidic residues" evidence="4">
    <location>
        <begin position="168"/>
        <end position="177"/>
    </location>
</feature>
<dbReference type="CDD" id="cd01734">
    <property type="entry name" value="YlxS_C"/>
    <property type="match status" value="1"/>
</dbReference>
<organism evidence="7 8">
    <name type="scientific">Roseospira marina</name>
    <dbReference type="NCBI Taxonomy" id="140057"/>
    <lineage>
        <taxon>Bacteria</taxon>
        <taxon>Pseudomonadati</taxon>
        <taxon>Pseudomonadota</taxon>
        <taxon>Alphaproteobacteria</taxon>
        <taxon>Rhodospirillales</taxon>
        <taxon>Rhodospirillaceae</taxon>
        <taxon>Roseospira</taxon>
    </lineage>
</organism>
<keyword evidence="1 3" id="KW-0963">Cytoplasm</keyword>
<keyword evidence="8" id="KW-1185">Reference proteome</keyword>
<evidence type="ECO:0000256" key="1">
    <source>
        <dbReference type="ARBA" id="ARBA00022490"/>
    </source>
</evidence>
<protein>
    <recommendedName>
        <fullName evidence="3">Ribosome maturation factor RimP</fullName>
    </recommendedName>
</protein>
<reference evidence="7 8" key="1">
    <citation type="submission" date="2019-09" db="EMBL/GenBank/DDBJ databases">
        <title>Genome sequence of Roseospira marina, one of the more divergent members of the non-sulfur purple photosynthetic bacterial family, the Rhodospirillaceae.</title>
        <authorList>
            <person name="Meyer T."/>
            <person name="Kyndt J."/>
        </authorList>
    </citation>
    <scope>NUCLEOTIDE SEQUENCE [LARGE SCALE GENOMIC DNA]</scope>
    <source>
        <strain evidence="7 8">DSM 15113</strain>
    </source>
</reference>
<dbReference type="SUPFAM" id="SSF74942">
    <property type="entry name" value="YhbC-like, C-terminal domain"/>
    <property type="match status" value="1"/>
</dbReference>
<dbReference type="GO" id="GO:0005829">
    <property type="term" value="C:cytosol"/>
    <property type="evidence" value="ECO:0007669"/>
    <property type="project" value="TreeGrafter"/>
</dbReference>
<dbReference type="HAMAP" id="MF_01077">
    <property type="entry name" value="RimP"/>
    <property type="match status" value="1"/>
</dbReference>
<dbReference type="GO" id="GO:0006412">
    <property type="term" value="P:translation"/>
    <property type="evidence" value="ECO:0007669"/>
    <property type="project" value="TreeGrafter"/>
</dbReference>
<keyword evidence="2 3" id="KW-0690">Ribosome biogenesis</keyword>
<dbReference type="InterPro" id="IPR036847">
    <property type="entry name" value="RimP_C_sf"/>
</dbReference>
<dbReference type="PANTHER" id="PTHR33867">
    <property type="entry name" value="RIBOSOME MATURATION FACTOR RIMP"/>
    <property type="match status" value="1"/>
</dbReference>
<evidence type="ECO:0000259" key="5">
    <source>
        <dbReference type="Pfam" id="PF02576"/>
    </source>
</evidence>
<dbReference type="OrthoDB" id="9805006at2"/>
<dbReference type="SUPFAM" id="SSF75420">
    <property type="entry name" value="YhbC-like, N-terminal domain"/>
    <property type="match status" value="1"/>
</dbReference>
<proteinExistence type="inferred from homology"/>
<dbReference type="Gene3D" id="3.30.300.70">
    <property type="entry name" value="RimP-like superfamily, N-terminal"/>
    <property type="match status" value="1"/>
</dbReference>
<dbReference type="PANTHER" id="PTHR33867:SF1">
    <property type="entry name" value="RIBOSOME MATURATION FACTOR RIMP"/>
    <property type="match status" value="1"/>
</dbReference>
<dbReference type="InterPro" id="IPR003728">
    <property type="entry name" value="Ribosome_maturation_RimP"/>
</dbReference>
<dbReference type="Pfam" id="PF17384">
    <property type="entry name" value="DUF150_C"/>
    <property type="match status" value="1"/>
</dbReference>
<comment type="similarity">
    <text evidence="3">Belongs to the RimP family.</text>
</comment>
<dbReference type="Pfam" id="PF02576">
    <property type="entry name" value="RimP_N"/>
    <property type="match status" value="1"/>
</dbReference>
<name>A0A5M6I3S9_9PROT</name>
<comment type="caution">
    <text evidence="7">The sequence shown here is derived from an EMBL/GenBank/DDBJ whole genome shotgun (WGS) entry which is preliminary data.</text>
</comment>
<dbReference type="Gene3D" id="2.30.30.180">
    <property type="entry name" value="Ribosome maturation factor RimP, C-terminal domain"/>
    <property type="match status" value="1"/>
</dbReference>
<comment type="subcellular location">
    <subcellularLocation>
        <location evidence="3">Cytoplasm</location>
    </subcellularLocation>
</comment>
<dbReference type="EMBL" id="VWPJ01000043">
    <property type="protein sequence ID" value="KAA5602822.1"/>
    <property type="molecule type" value="Genomic_DNA"/>
</dbReference>
<gene>
    <name evidence="3 7" type="primary">rimP</name>
    <name evidence="7" type="ORF">F1188_20205</name>
</gene>
<dbReference type="InterPro" id="IPR028989">
    <property type="entry name" value="RimP_N"/>
</dbReference>
<dbReference type="InterPro" id="IPR028998">
    <property type="entry name" value="RimP_C"/>
</dbReference>
<evidence type="ECO:0000313" key="8">
    <source>
        <dbReference type="Proteomes" id="UP000324065"/>
    </source>
</evidence>